<comment type="caution">
    <text evidence="4">The sequence shown here is derived from an EMBL/GenBank/DDBJ whole genome shotgun (WGS) entry which is preliminary data.</text>
</comment>
<evidence type="ECO:0000259" key="3">
    <source>
        <dbReference type="Pfam" id="PF20737"/>
    </source>
</evidence>
<evidence type="ECO:0000259" key="2">
    <source>
        <dbReference type="Pfam" id="PF20736"/>
    </source>
</evidence>
<dbReference type="InterPro" id="IPR049046">
    <property type="entry name" value="Beta-AFase-like_GH127_middle"/>
</dbReference>
<dbReference type="InterPro" id="IPR008928">
    <property type="entry name" value="6-hairpin_glycosidase_sf"/>
</dbReference>
<dbReference type="Pfam" id="PF07944">
    <property type="entry name" value="Beta-AFase-like_GH127_cat"/>
    <property type="match status" value="1"/>
</dbReference>
<protein>
    <submittedName>
        <fullName evidence="4">Glycoside hydrolase family 127 protein</fullName>
    </submittedName>
</protein>
<dbReference type="Pfam" id="PF20736">
    <property type="entry name" value="Glyco_hydro127M"/>
    <property type="match status" value="1"/>
</dbReference>
<dbReference type="InterPro" id="IPR012878">
    <property type="entry name" value="Beta-AFase-like_GH127_cat"/>
</dbReference>
<proteinExistence type="predicted"/>
<feature type="domain" description="Non-reducing end beta-L-arabinofuranosidase-like GH127 catalytic" evidence="1">
    <location>
        <begin position="24"/>
        <end position="396"/>
    </location>
</feature>
<organism evidence="4">
    <name type="scientific">Dictyoglomus thermophilum</name>
    <dbReference type="NCBI Taxonomy" id="14"/>
    <lineage>
        <taxon>Bacteria</taxon>
        <taxon>Pseudomonadati</taxon>
        <taxon>Dictyoglomota</taxon>
        <taxon>Dictyoglomia</taxon>
        <taxon>Dictyoglomales</taxon>
        <taxon>Dictyoglomaceae</taxon>
        <taxon>Dictyoglomus</taxon>
    </lineage>
</organism>
<keyword evidence="4" id="KW-0378">Hydrolase</keyword>
<dbReference type="RefSeq" id="WP_149122719.1">
    <property type="nucleotide sequence ID" value="NZ_VTFL01000002.1"/>
</dbReference>
<feature type="domain" description="Non-reducing end beta-L-arabinofuranosidase-like GH127 C-terminal" evidence="3">
    <location>
        <begin position="502"/>
        <end position="615"/>
    </location>
</feature>
<dbReference type="InterPro" id="IPR049049">
    <property type="entry name" value="Beta-AFase-like_GH127_C"/>
</dbReference>
<dbReference type="AlphaFoldDB" id="A0A7C2CVH4"/>
<reference evidence="4" key="1">
    <citation type="journal article" date="2020" name="mSystems">
        <title>Genome- and Community-Level Interaction Insights into Carbon Utilization and Element Cycling Functions of Hydrothermarchaeota in Hydrothermal Sediment.</title>
        <authorList>
            <person name="Zhou Z."/>
            <person name="Liu Y."/>
            <person name="Xu W."/>
            <person name="Pan J."/>
            <person name="Luo Z.H."/>
            <person name="Li M."/>
        </authorList>
    </citation>
    <scope>NUCLEOTIDE SEQUENCE [LARGE SCALE GENOMIC DNA]</scope>
    <source>
        <strain evidence="4">SpSt-70</strain>
    </source>
</reference>
<dbReference type="GO" id="GO:0016787">
    <property type="term" value="F:hydrolase activity"/>
    <property type="evidence" value="ECO:0007669"/>
    <property type="project" value="UniProtKB-KW"/>
</dbReference>
<evidence type="ECO:0000313" key="4">
    <source>
        <dbReference type="EMBL" id="HGK23158.1"/>
    </source>
</evidence>
<dbReference type="Pfam" id="PF20737">
    <property type="entry name" value="Glyco_hydro127C"/>
    <property type="match status" value="1"/>
</dbReference>
<feature type="domain" description="Non-reducing end beta-L-arabinofuranosidase-like GH127 middle" evidence="2">
    <location>
        <begin position="407"/>
        <end position="499"/>
    </location>
</feature>
<name>A0A7C2CVH4_DICTH</name>
<gene>
    <name evidence="4" type="ORF">ENU78_01700</name>
</gene>
<dbReference type="GO" id="GO:0005975">
    <property type="term" value="P:carbohydrate metabolic process"/>
    <property type="evidence" value="ECO:0007669"/>
    <property type="project" value="InterPro"/>
</dbReference>
<accession>A0A7C2CVH4</accession>
<sequence length="617" mass="71379">MPNTFLINTTNSPHSKLLPVAVSEVRITKGLLAERMRTIKEVTIPTQYELLEQTQRLFNFRRAAGKAQGDYFGFFFNDTDVYKWVEAASYSLMWEWDDQLDKLLDQVIEEIKSAQDEDGYLDTYFTFEKKKERWTNLKDMHELYCAGHLIQAAIAHHRATGKTSLLEVAIKFADHINSVFGPGKKEGTCGHPEIEMALVELFRETRDYKYLGLARFFIDERGKGLVGGDLYHIDHKPFRDLDEIVGHAVRSLYLNCGATDLYLEIGDRSILEALERLWHSFTERKMYITGGAGARYEGEAFGEDYELPNETAYAETCAAIASFMWNYRMLFAMPEGRFADIMEQTLYNGLLSGISLDGMHYFYVNPLSDNGKHRRQKWFACACCPPNIARLIASLPGYVYTKSYDGIWMHLYTENSAKIEWNNNVIELDVKTNYPWDGDINITVNSNAKFSLFLRIPGWVKEYSILVNNHEEKPEIINRYAKLERNWEKGDRVKLSLNMKPEVIISNPKAKDNVGRVAIKRGPIVYCIEQADNNFPIFDLEIDTEKELKSIYSENLKGLVVIKGKGYIPEKDIWEKNLYLPIEDLRLKRNEVEFTAIPYYAWANREQGPMQVWIRKA</sequence>
<dbReference type="PANTHER" id="PTHR43465">
    <property type="entry name" value="DUF1680 DOMAIN PROTEIN (AFU_ORTHOLOGUE AFUA_1G08910)"/>
    <property type="match status" value="1"/>
</dbReference>
<dbReference type="InterPro" id="IPR049174">
    <property type="entry name" value="Beta-AFase-like"/>
</dbReference>
<evidence type="ECO:0000259" key="1">
    <source>
        <dbReference type="Pfam" id="PF07944"/>
    </source>
</evidence>
<dbReference type="EMBL" id="DTDV01000006">
    <property type="protein sequence ID" value="HGK23158.1"/>
    <property type="molecule type" value="Genomic_DNA"/>
</dbReference>
<dbReference type="SUPFAM" id="SSF48208">
    <property type="entry name" value="Six-hairpin glycosidases"/>
    <property type="match status" value="1"/>
</dbReference>
<dbReference type="PANTHER" id="PTHR43465:SF2">
    <property type="entry name" value="DUF1680 DOMAIN PROTEIN (AFU_ORTHOLOGUE AFUA_1G08910)"/>
    <property type="match status" value="1"/>
</dbReference>